<dbReference type="Proteomes" id="UP000324233">
    <property type="component" value="Chromosome"/>
</dbReference>
<gene>
    <name evidence="2" type="ORF">OJF2_59650</name>
</gene>
<sequence>MRRVYLPGRRGQPRWPRRLAGDKGYSYPGIWRWLSRRRIGRVIPTRKDQPRAADFDKDTYRKRNIIERVVGWYKECRRLLTRFEKLAVNYIAFRIIATVVRHL</sequence>
<protein>
    <submittedName>
        <fullName evidence="2">Transposase DDE domain protein</fullName>
    </submittedName>
</protein>
<evidence type="ECO:0000313" key="2">
    <source>
        <dbReference type="EMBL" id="QEH37375.1"/>
    </source>
</evidence>
<dbReference type="PANTHER" id="PTHR30007:SF1">
    <property type="entry name" value="BLR1914 PROTEIN"/>
    <property type="match status" value="1"/>
</dbReference>
<dbReference type="KEGG" id="agv:OJF2_59650"/>
<feature type="domain" description="Transposase IS4-like" evidence="1">
    <location>
        <begin position="13"/>
        <end position="98"/>
    </location>
</feature>
<dbReference type="Pfam" id="PF01609">
    <property type="entry name" value="DDE_Tnp_1"/>
    <property type="match status" value="1"/>
</dbReference>
<keyword evidence="3" id="KW-1185">Reference proteome</keyword>
<dbReference type="PANTHER" id="PTHR30007">
    <property type="entry name" value="PHP DOMAIN PROTEIN"/>
    <property type="match status" value="1"/>
</dbReference>
<name>A0A5B9WBF9_9BACT</name>
<evidence type="ECO:0000259" key="1">
    <source>
        <dbReference type="Pfam" id="PF01609"/>
    </source>
</evidence>
<dbReference type="GO" id="GO:0004803">
    <property type="term" value="F:transposase activity"/>
    <property type="evidence" value="ECO:0007669"/>
    <property type="project" value="InterPro"/>
</dbReference>
<dbReference type="EMBL" id="CP042997">
    <property type="protein sequence ID" value="QEH37375.1"/>
    <property type="molecule type" value="Genomic_DNA"/>
</dbReference>
<dbReference type="GO" id="GO:0006313">
    <property type="term" value="P:DNA transposition"/>
    <property type="evidence" value="ECO:0007669"/>
    <property type="project" value="InterPro"/>
</dbReference>
<evidence type="ECO:0000313" key="3">
    <source>
        <dbReference type="Proteomes" id="UP000324233"/>
    </source>
</evidence>
<proteinExistence type="predicted"/>
<dbReference type="AlphaFoldDB" id="A0A5B9WBF9"/>
<dbReference type="GO" id="GO:0003677">
    <property type="term" value="F:DNA binding"/>
    <property type="evidence" value="ECO:0007669"/>
    <property type="project" value="InterPro"/>
</dbReference>
<accession>A0A5B9WBF9</accession>
<organism evidence="2 3">
    <name type="scientific">Aquisphaera giovannonii</name>
    <dbReference type="NCBI Taxonomy" id="406548"/>
    <lineage>
        <taxon>Bacteria</taxon>
        <taxon>Pseudomonadati</taxon>
        <taxon>Planctomycetota</taxon>
        <taxon>Planctomycetia</taxon>
        <taxon>Isosphaerales</taxon>
        <taxon>Isosphaeraceae</taxon>
        <taxon>Aquisphaera</taxon>
    </lineage>
</organism>
<dbReference type="InterPro" id="IPR002559">
    <property type="entry name" value="Transposase_11"/>
</dbReference>
<reference evidence="2 3" key="1">
    <citation type="submission" date="2019-08" db="EMBL/GenBank/DDBJ databases">
        <title>Deep-cultivation of Planctomycetes and their phenomic and genomic characterization uncovers novel biology.</title>
        <authorList>
            <person name="Wiegand S."/>
            <person name="Jogler M."/>
            <person name="Boedeker C."/>
            <person name="Pinto D."/>
            <person name="Vollmers J."/>
            <person name="Rivas-Marin E."/>
            <person name="Kohn T."/>
            <person name="Peeters S.H."/>
            <person name="Heuer A."/>
            <person name="Rast P."/>
            <person name="Oberbeckmann S."/>
            <person name="Bunk B."/>
            <person name="Jeske O."/>
            <person name="Meyerdierks A."/>
            <person name="Storesund J.E."/>
            <person name="Kallscheuer N."/>
            <person name="Luecker S."/>
            <person name="Lage O.M."/>
            <person name="Pohl T."/>
            <person name="Merkel B.J."/>
            <person name="Hornburger P."/>
            <person name="Mueller R.-W."/>
            <person name="Bruemmer F."/>
            <person name="Labrenz M."/>
            <person name="Spormann A.M."/>
            <person name="Op den Camp H."/>
            <person name="Overmann J."/>
            <person name="Amann R."/>
            <person name="Jetten M.S.M."/>
            <person name="Mascher T."/>
            <person name="Medema M.H."/>
            <person name="Devos D.P."/>
            <person name="Kaster A.-K."/>
            <person name="Ovreas L."/>
            <person name="Rohde M."/>
            <person name="Galperin M.Y."/>
            <person name="Jogler C."/>
        </authorList>
    </citation>
    <scope>NUCLEOTIDE SEQUENCE [LARGE SCALE GENOMIC DNA]</scope>
    <source>
        <strain evidence="2 3">OJF2</strain>
    </source>
</reference>